<gene>
    <name evidence="2" type="ORF">PG994_013343</name>
</gene>
<keyword evidence="1" id="KW-0472">Membrane</keyword>
<organism evidence="2 3">
    <name type="scientific">Apiospora phragmitis</name>
    <dbReference type="NCBI Taxonomy" id="2905665"/>
    <lineage>
        <taxon>Eukaryota</taxon>
        <taxon>Fungi</taxon>
        <taxon>Dikarya</taxon>
        <taxon>Ascomycota</taxon>
        <taxon>Pezizomycotina</taxon>
        <taxon>Sordariomycetes</taxon>
        <taxon>Xylariomycetidae</taxon>
        <taxon>Amphisphaeriales</taxon>
        <taxon>Apiosporaceae</taxon>
        <taxon>Apiospora</taxon>
    </lineage>
</organism>
<dbReference type="GeneID" id="92097815"/>
<dbReference type="Proteomes" id="UP001480595">
    <property type="component" value="Unassembled WGS sequence"/>
</dbReference>
<keyword evidence="1" id="KW-0812">Transmembrane</keyword>
<dbReference type="Gene3D" id="1.20.58.340">
    <property type="entry name" value="Magnesium transport protein CorA, transmembrane region"/>
    <property type="match status" value="1"/>
</dbReference>
<accession>A0ABR1TA52</accession>
<reference evidence="2 3" key="1">
    <citation type="submission" date="2023-01" db="EMBL/GenBank/DDBJ databases">
        <title>Analysis of 21 Apiospora genomes using comparative genomics revels a genus with tremendous synthesis potential of carbohydrate active enzymes and secondary metabolites.</title>
        <authorList>
            <person name="Sorensen T."/>
        </authorList>
    </citation>
    <scope>NUCLEOTIDE SEQUENCE [LARGE SCALE GENOMIC DNA]</scope>
    <source>
        <strain evidence="2 3">CBS 135458</strain>
    </source>
</reference>
<keyword evidence="3" id="KW-1185">Reference proteome</keyword>
<name>A0ABR1TA52_9PEZI</name>
<evidence type="ECO:0000313" key="3">
    <source>
        <dbReference type="Proteomes" id="UP001480595"/>
    </source>
</evidence>
<keyword evidence="1" id="KW-1133">Transmembrane helix</keyword>
<protein>
    <submittedName>
        <fullName evidence="2">Uncharacterized protein</fullName>
    </submittedName>
</protein>
<feature type="transmembrane region" description="Helical" evidence="1">
    <location>
        <begin position="355"/>
        <end position="376"/>
    </location>
</feature>
<dbReference type="EMBL" id="JAQQWL010000013">
    <property type="protein sequence ID" value="KAK8042860.1"/>
    <property type="molecule type" value="Genomic_DNA"/>
</dbReference>
<feature type="transmembrane region" description="Helical" evidence="1">
    <location>
        <begin position="317"/>
        <end position="335"/>
    </location>
</feature>
<dbReference type="RefSeq" id="XP_066709713.1">
    <property type="nucleotide sequence ID" value="XM_066864752.1"/>
</dbReference>
<sequence length="398" mass="45352">MISLDLPTTRVELSKQSGFCIILYDKVQELFGGDGFVSLMSLPVTRDTFSETARTFQLQPCITRTIMREKVYFSTQSVSDEESKPTRVGITARTDSSSNEDMALSCTFQMEQGLSLAVVFGCKEEKKQQLITKLKRVSRAHSHPMLIAGIFFELERARIEECVDQLTDDFAFNSTEIRPLDLNMGSNDMISYLKKCYRSRELGNEINALKRQLKKLIDETVAFDEGFAEQQEQQQLKRAGHRIKGRLEEMYDILDDKIDSCNVTIDNMSLTMQTLWNHFAQEDNKLNTRFNRVNTHLSTTNKNISQSMQDDSSQMKFIALLTMVFLPISTMASIFSTELFSWDAGPGEAVISKYLWVFIVISLALTTVVVGAWGLATRYAVLRRKKADDEIKDYEKVA</sequence>
<evidence type="ECO:0000313" key="2">
    <source>
        <dbReference type="EMBL" id="KAK8042860.1"/>
    </source>
</evidence>
<evidence type="ECO:0000256" key="1">
    <source>
        <dbReference type="SAM" id="Phobius"/>
    </source>
</evidence>
<comment type="caution">
    <text evidence="2">The sequence shown here is derived from an EMBL/GenBank/DDBJ whole genome shotgun (WGS) entry which is preliminary data.</text>
</comment>
<proteinExistence type="predicted"/>